<keyword evidence="7" id="KW-1185">Reference proteome</keyword>
<evidence type="ECO:0000256" key="2">
    <source>
        <dbReference type="ARBA" id="ARBA00022692"/>
    </source>
</evidence>
<feature type="transmembrane region" description="Helical" evidence="5">
    <location>
        <begin position="124"/>
        <end position="149"/>
    </location>
</feature>
<reference evidence="6 7" key="1">
    <citation type="submission" date="2016-10" db="EMBL/GenBank/DDBJ databases">
        <authorList>
            <person name="de Groot N.N."/>
        </authorList>
    </citation>
    <scope>NUCLEOTIDE SEQUENCE [LARGE SCALE GENOMIC DNA]</scope>
    <source>
        <strain evidence="6 7">HLD2</strain>
    </source>
</reference>
<dbReference type="Pfam" id="PF00902">
    <property type="entry name" value="TatC"/>
    <property type="match status" value="1"/>
</dbReference>
<evidence type="ECO:0000256" key="1">
    <source>
        <dbReference type="ARBA" id="ARBA00004141"/>
    </source>
</evidence>
<dbReference type="GO" id="GO:0043953">
    <property type="term" value="P:protein transport by the Tat complex"/>
    <property type="evidence" value="ECO:0007669"/>
    <property type="project" value="UniProtKB-UniRule"/>
</dbReference>
<dbReference type="PRINTS" id="PR01840">
    <property type="entry name" value="TATCFAMILY"/>
</dbReference>
<dbReference type="OrthoDB" id="9777044at2"/>
<dbReference type="InterPro" id="IPR019820">
    <property type="entry name" value="Sec-indep_translocase_CS"/>
</dbReference>
<comment type="subcellular location">
    <subcellularLocation>
        <location evidence="5">Cell membrane</location>
        <topology evidence="5">Multi-pass membrane protein</topology>
    </subcellularLocation>
    <subcellularLocation>
        <location evidence="1">Membrane</location>
        <topology evidence="1">Multi-pass membrane protein</topology>
    </subcellularLocation>
</comment>
<dbReference type="PROSITE" id="PS01218">
    <property type="entry name" value="TATC"/>
    <property type="match status" value="1"/>
</dbReference>
<keyword evidence="2 5" id="KW-0812">Transmembrane</keyword>
<dbReference type="GO" id="GO:0065002">
    <property type="term" value="P:intracellular protein transmembrane transport"/>
    <property type="evidence" value="ECO:0007669"/>
    <property type="project" value="TreeGrafter"/>
</dbReference>
<protein>
    <recommendedName>
        <fullName evidence="5">Sec-independent protein translocase protein TatC</fullName>
    </recommendedName>
</protein>
<keyword evidence="3 5" id="KW-1133">Transmembrane helix</keyword>
<comment type="subunit">
    <text evidence="5">The Tat system comprises two distinct complexes: a TatABC complex, containing multiple copies of TatA, TatB and TatC subunits, and a separate TatA complex, containing only TatA subunits. Substrates initially bind to the TatABC complex, which probably triggers association of the separate TatA complex to form the active translocon.</text>
</comment>
<organism evidence="6 7">
    <name type="scientific">Thiohalomonas denitrificans</name>
    <dbReference type="NCBI Taxonomy" id="415747"/>
    <lineage>
        <taxon>Bacteria</taxon>
        <taxon>Pseudomonadati</taxon>
        <taxon>Pseudomonadota</taxon>
        <taxon>Gammaproteobacteria</taxon>
        <taxon>Thiohalomonadales</taxon>
        <taxon>Thiohalomonadaceae</taxon>
        <taxon>Thiohalomonas</taxon>
    </lineage>
</organism>
<dbReference type="AlphaFoldDB" id="A0A1G5QH21"/>
<dbReference type="PANTHER" id="PTHR30371">
    <property type="entry name" value="SEC-INDEPENDENT PROTEIN TRANSLOCASE PROTEIN TATC"/>
    <property type="match status" value="1"/>
</dbReference>
<comment type="similarity">
    <text evidence="5">Belongs to the TatC family.</text>
</comment>
<name>A0A1G5QH21_9GAMM</name>
<keyword evidence="5" id="KW-0653">Protein transport</keyword>
<keyword evidence="4 5" id="KW-0472">Membrane</keyword>
<keyword evidence="5" id="KW-1003">Cell membrane</keyword>
<dbReference type="Proteomes" id="UP000199648">
    <property type="component" value="Unassembled WGS sequence"/>
</dbReference>
<dbReference type="HAMAP" id="MF_00902">
    <property type="entry name" value="TatC"/>
    <property type="match status" value="1"/>
</dbReference>
<evidence type="ECO:0000256" key="4">
    <source>
        <dbReference type="ARBA" id="ARBA00023136"/>
    </source>
</evidence>
<dbReference type="STRING" id="415747.SAMN03097708_02066"/>
<keyword evidence="5" id="KW-0811">Translocation</keyword>
<evidence type="ECO:0000256" key="5">
    <source>
        <dbReference type="HAMAP-Rule" id="MF_00902"/>
    </source>
</evidence>
<gene>
    <name evidence="5" type="primary">tatC</name>
    <name evidence="6" type="ORF">SAMN03097708_02066</name>
</gene>
<dbReference type="NCBIfam" id="TIGR00945">
    <property type="entry name" value="tatC"/>
    <property type="match status" value="1"/>
</dbReference>
<comment type="caution">
    <text evidence="5">Lacks conserved residue(s) required for the propagation of feature annotation.</text>
</comment>
<dbReference type="GO" id="GO:0009977">
    <property type="term" value="F:proton motive force dependent protein transmembrane transporter activity"/>
    <property type="evidence" value="ECO:0007669"/>
    <property type="project" value="TreeGrafter"/>
</dbReference>
<accession>A0A1G5QH21</accession>
<dbReference type="GO" id="GO:0033281">
    <property type="term" value="C:TAT protein transport complex"/>
    <property type="evidence" value="ECO:0007669"/>
    <property type="project" value="UniProtKB-UniRule"/>
</dbReference>
<feature type="transmembrane region" description="Helical" evidence="5">
    <location>
        <begin position="28"/>
        <end position="46"/>
    </location>
</feature>
<proteinExistence type="inferred from homology"/>
<dbReference type="PANTHER" id="PTHR30371:SF0">
    <property type="entry name" value="SEC-INDEPENDENT PROTEIN TRANSLOCASE PROTEIN TATC, CHLOROPLASTIC-RELATED"/>
    <property type="match status" value="1"/>
</dbReference>
<evidence type="ECO:0000313" key="6">
    <source>
        <dbReference type="EMBL" id="SCZ60982.1"/>
    </source>
</evidence>
<feature type="transmembrane region" description="Helical" evidence="5">
    <location>
        <begin position="169"/>
        <end position="191"/>
    </location>
</feature>
<keyword evidence="5" id="KW-0813">Transport</keyword>
<comment type="function">
    <text evidence="5">Part of the twin-arginine translocation (Tat) system that transports large folded proteins containing a characteristic twin-arginine motif in their signal peptide across membranes. Together with TatB, TatC is part of a receptor directly interacting with Tat signal peptides.</text>
</comment>
<feature type="transmembrane region" description="Helical" evidence="5">
    <location>
        <begin position="82"/>
        <end position="103"/>
    </location>
</feature>
<dbReference type="InterPro" id="IPR002033">
    <property type="entry name" value="TatC"/>
</dbReference>
<evidence type="ECO:0000256" key="3">
    <source>
        <dbReference type="ARBA" id="ARBA00022989"/>
    </source>
</evidence>
<feature type="transmembrane region" description="Helical" evidence="5">
    <location>
        <begin position="203"/>
        <end position="221"/>
    </location>
</feature>
<dbReference type="EMBL" id="FMWD01000006">
    <property type="protein sequence ID" value="SCZ60982.1"/>
    <property type="molecule type" value="Genomic_DNA"/>
</dbReference>
<evidence type="ECO:0000313" key="7">
    <source>
        <dbReference type="Proteomes" id="UP000199648"/>
    </source>
</evidence>
<sequence>MTDNRHDDPEVQIEQPFVSHLLELRDRLMRVVVVVLVVFLGLFYFAPEIYTMTARPLLQQLPEGSRMISVKPHGTFWSQMKLVLVISVYVGMPFILYQIWGFIAPGLYRHERRLAVPLLASSTVLFYAGMAFAYYVVFPLMFGFFISVAPSGVEVATDVNEYLDFVLKIFFAFGIAFEVPIATILLVWTGFTTPESLREKRPYIILGTFVIGMLLTPPDLISQTLLALPMWVLFEIGVFFAARFAPRDADDENDEEEADDLDSDEAMEATLDRYVYDEEALAEEERASGVSKPEHDRGDG</sequence>